<dbReference type="PANTHER" id="PTHR48073">
    <property type="entry name" value="O-SUCCINYLBENZOATE SYNTHASE-RELATED"/>
    <property type="match status" value="1"/>
</dbReference>
<gene>
    <name evidence="3" type="ORF">A7sIIA15_00655</name>
</gene>
<protein>
    <submittedName>
        <fullName evidence="3">O-succinylbenzoate synthase</fullName>
    </submittedName>
</protein>
<dbReference type="OrthoDB" id="3725747at2"/>
<evidence type="ECO:0000313" key="4">
    <source>
        <dbReference type="Proteomes" id="UP000217186"/>
    </source>
</evidence>
<keyword evidence="4" id="KW-1185">Reference proteome</keyword>
<dbReference type="SFLD" id="SFLDS00001">
    <property type="entry name" value="Enolase"/>
    <property type="match status" value="1"/>
</dbReference>
<dbReference type="RefSeq" id="WP_095685346.1">
    <property type="nucleotide sequence ID" value="NZ_CP016776.1"/>
</dbReference>
<dbReference type="Gene3D" id="3.20.20.120">
    <property type="entry name" value="Enolase-like C-terminal domain"/>
    <property type="match status" value="1"/>
</dbReference>
<dbReference type="SFLD" id="SFLDF00009">
    <property type="entry name" value="o-succinylbenzoate_synthase"/>
    <property type="match status" value="1"/>
</dbReference>
<reference evidence="3 4" key="1">
    <citation type="submission" date="2016-07" db="EMBL/GenBank/DDBJ databases">
        <title>High microdiversification within the ubiquitous acI lineage of Actinobacteria.</title>
        <authorList>
            <person name="Neuenschwander S.M."/>
            <person name="Salcher M."/>
            <person name="Ghai R."/>
            <person name="Pernthaler J."/>
        </authorList>
    </citation>
    <scope>NUCLEOTIDE SEQUENCE [LARGE SCALE GENOMIC DNA]</scope>
    <source>
        <strain evidence="3">MMS-IIA-15</strain>
    </source>
</reference>
<dbReference type="SUPFAM" id="SSF51604">
    <property type="entry name" value="Enolase C-terminal domain-like"/>
    <property type="match status" value="1"/>
</dbReference>
<dbReference type="NCBIfam" id="NF002782">
    <property type="entry name" value="PRK02901.1"/>
    <property type="match status" value="1"/>
</dbReference>
<dbReference type="Pfam" id="PF18374">
    <property type="entry name" value="Enolase_like_N"/>
    <property type="match status" value="1"/>
</dbReference>
<dbReference type="InterPro" id="IPR036849">
    <property type="entry name" value="Enolase-like_C_sf"/>
</dbReference>
<sequence>MLDLILDSLRVISLPMKTNFRGINHREVAFFEGPQGWAEFSPFLEYSDEESSRWLACAIEAATQPRPKLFRTSVTVNGTIPATNDKKVVDDLVASYPGVKTYKVKVGDNLSEDIVRLARIRSLGRKVNIRIDVNGLWSVEQALTNLYAFYENVGPFEYVEQPCATLDELRELKSKIRIPLKIAVDEVIRKSADPFSLELQGAADIVMLKVQPLGGIRNAHALAAHHKLPVVVSSALESAVGINYGLILAASFEEMSYDCGLGTGSLLAKNVAEIPIVDGKMQIQRFEPNFDGLEVSAERFDWWKNRIMRTAALLG</sequence>
<dbReference type="AlphaFoldDB" id="A0A249KRM4"/>
<dbReference type="PANTHER" id="PTHR48073:SF2">
    <property type="entry name" value="O-SUCCINYLBENZOATE SYNTHASE"/>
    <property type="match status" value="1"/>
</dbReference>
<keyword evidence="1" id="KW-0479">Metal-binding</keyword>
<dbReference type="GO" id="GO:0046872">
    <property type="term" value="F:metal ion binding"/>
    <property type="evidence" value="ECO:0007669"/>
    <property type="project" value="UniProtKB-KW"/>
</dbReference>
<dbReference type="EMBL" id="CP016776">
    <property type="protein sequence ID" value="ASY19426.1"/>
    <property type="molecule type" value="Genomic_DNA"/>
</dbReference>
<dbReference type="InterPro" id="IPR013342">
    <property type="entry name" value="Mandelate_racemase_C"/>
</dbReference>
<accession>A0A249KRM4</accession>
<dbReference type="Pfam" id="PF13378">
    <property type="entry name" value="MR_MLE_C"/>
    <property type="match status" value="1"/>
</dbReference>
<dbReference type="CDD" id="cd03320">
    <property type="entry name" value="OSBS"/>
    <property type="match status" value="1"/>
</dbReference>
<dbReference type="Proteomes" id="UP000217186">
    <property type="component" value="Chromosome"/>
</dbReference>
<dbReference type="SMART" id="SM00922">
    <property type="entry name" value="MR_MLE"/>
    <property type="match status" value="1"/>
</dbReference>
<feature type="domain" description="Mandelate racemase/muconate lactonizing enzyme C-terminal" evidence="2">
    <location>
        <begin position="85"/>
        <end position="179"/>
    </location>
</feature>
<proteinExistence type="predicted"/>
<dbReference type="InterPro" id="IPR029065">
    <property type="entry name" value="Enolase_C-like"/>
</dbReference>
<name>A0A249KRM4_9ACTN</name>
<evidence type="ECO:0000313" key="3">
    <source>
        <dbReference type="EMBL" id="ASY19426.1"/>
    </source>
</evidence>
<dbReference type="SFLD" id="SFLDG00180">
    <property type="entry name" value="muconate_cycloisomerase"/>
    <property type="match status" value="1"/>
</dbReference>
<organism evidence="3 4">
    <name type="scientific">Candidatus Planktophila vernalis</name>
    <dbReference type="NCBI Taxonomy" id="1884907"/>
    <lineage>
        <taxon>Bacteria</taxon>
        <taxon>Bacillati</taxon>
        <taxon>Actinomycetota</taxon>
        <taxon>Actinomycetes</taxon>
        <taxon>Candidatus Nanopelagicales</taxon>
        <taxon>Candidatus Nanopelagicaceae</taxon>
        <taxon>Candidatus Planktophila</taxon>
    </lineage>
</organism>
<dbReference type="KEGG" id="pvn:A7sIIA15_00655"/>
<evidence type="ECO:0000259" key="2">
    <source>
        <dbReference type="SMART" id="SM00922"/>
    </source>
</evidence>
<evidence type="ECO:0000256" key="1">
    <source>
        <dbReference type="ARBA" id="ARBA00022723"/>
    </source>
</evidence>